<dbReference type="Proteomes" id="UP001151081">
    <property type="component" value="Unassembled WGS sequence"/>
</dbReference>
<gene>
    <name evidence="1" type="ORF">KEG57_26845</name>
</gene>
<proteinExistence type="predicted"/>
<organism evidence="1 2">
    <name type="scientific">Polyangium jinanense</name>
    <dbReference type="NCBI Taxonomy" id="2829994"/>
    <lineage>
        <taxon>Bacteria</taxon>
        <taxon>Pseudomonadati</taxon>
        <taxon>Myxococcota</taxon>
        <taxon>Polyangia</taxon>
        <taxon>Polyangiales</taxon>
        <taxon>Polyangiaceae</taxon>
        <taxon>Polyangium</taxon>
    </lineage>
</organism>
<sequence length="88" mass="10020">MRGSSTSRWQDQEQRCQSKWQRGCLGFQGRRWSCLDLFDELRIAQFIDPGSSPWLVRVQGRTAPGRAWGEAPATRLQEIARIASSIIA</sequence>
<evidence type="ECO:0000313" key="2">
    <source>
        <dbReference type="Proteomes" id="UP001151081"/>
    </source>
</evidence>
<dbReference type="EMBL" id="JAGTJJ010000018">
    <property type="protein sequence ID" value="MDC3984156.1"/>
    <property type="molecule type" value="Genomic_DNA"/>
</dbReference>
<dbReference type="AlphaFoldDB" id="A0A9X4AU25"/>
<reference evidence="1 2" key="1">
    <citation type="submission" date="2021-04" db="EMBL/GenBank/DDBJ databases">
        <title>Genome analysis of Polyangium sp.</title>
        <authorList>
            <person name="Li Y."/>
            <person name="Wang J."/>
        </authorList>
    </citation>
    <scope>NUCLEOTIDE SEQUENCE [LARGE SCALE GENOMIC DNA]</scope>
    <source>
        <strain evidence="1 2">SDU14</strain>
    </source>
</reference>
<name>A0A9X4AU25_9BACT</name>
<evidence type="ECO:0000313" key="1">
    <source>
        <dbReference type="EMBL" id="MDC3984156.1"/>
    </source>
</evidence>
<accession>A0A9X4AU25</accession>
<protein>
    <submittedName>
        <fullName evidence="1">Uncharacterized protein</fullName>
    </submittedName>
</protein>
<comment type="caution">
    <text evidence="1">The sequence shown here is derived from an EMBL/GenBank/DDBJ whole genome shotgun (WGS) entry which is preliminary data.</text>
</comment>
<keyword evidence="2" id="KW-1185">Reference proteome</keyword>